<feature type="compositionally biased region" description="Acidic residues" evidence="1">
    <location>
        <begin position="79"/>
        <end position="88"/>
    </location>
</feature>
<evidence type="ECO:0000313" key="4">
    <source>
        <dbReference type="Proteomes" id="UP001642360"/>
    </source>
</evidence>
<gene>
    <name evidence="3" type="ORF">ILEXP_LOCUS28767</name>
</gene>
<accession>A0ABC8SSI0</accession>
<dbReference type="Proteomes" id="UP001642360">
    <property type="component" value="Unassembled WGS sequence"/>
</dbReference>
<evidence type="ECO:0000256" key="2">
    <source>
        <dbReference type="SAM" id="SignalP"/>
    </source>
</evidence>
<organism evidence="3 4">
    <name type="scientific">Ilex paraguariensis</name>
    <name type="common">yerba mate</name>
    <dbReference type="NCBI Taxonomy" id="185542"/>
    <lineage>
        <taxon>Eukaryota</taxon>
        <taxon>Viridiplantae</taxon>
        <taxon>Streptophyta</taxon>
        <taxon>Embryophyta</taxon>
        <taxon>Tracheophyta</taxon>
        <taxon>Spermatophyta</taxon>
        <taxon>Magnoliopsida</taxon>
        <taxon>eudicotyledons</taxon>
        <taxon>Gunneridae</taxon>
        <taxon>Pentapetalae</taxon>
        <taxon>asterids</taxon>
        <taxon>campanulids</taxon>
        <taxon>Aquifoliales</taxon>
        <taxon>Aquifoliaceae</taxon>
        <taxon>Ilex</taxon>
    </lineage>
</organism>
<protein>
    <submittedName>
        <fullName evidence="3">Uncharacterized protein</fullName>
    </submittedName>
</protein>
<comment type="caution">
    <text evidence="3">The sequence shown here is derived from an EMBL/GenBank/DDBJ whole genome shotgun (WGS) entry which is preliminary data.</text>
</comment>
<keyword evidence="4" id="KW-1185">Reference proteome</keyword>
<feature type="compositionally biased region" description="Basic and acidic residues" evidence="1">
    <location>
        <begin position="66"/>
        <end position="77"/>
    </location>
</feature>
<dbReference type="AlphaFoldDB" id="A0ABC8SSI0"/>
<proteinExistence type="predicted"/>
<dbReference type="EMBL" id="CAUOFW020003458">
    <property type="protein sequence ID" value="CAK9160040.1"/>
    <property type="molecule type" value="Genomic_DNA"/>
</dbReference>
<feature type="chain" id="PRO_5044834696" evidence="2">
    <location>
        <begin position="29"/>
        <end position="88"/>
    </location>
</feature>
<feature type="compositionally biased region" description="Gly residues" evidence="1">
    <location>
        <begin position="46"/>
        <end position="57"/>
    </location>
</feature>
<evidence type="ECO:0000256" key="1">
    <source>
        <dbReference type="SAM" id="MobiDB-lite"/>
    </source>
</evidence>
<evidence type="ECO:0000313" key="3">
    <source>
        <dbReference type="EMBL" id="CAK9160040.1"/>
    </source>
</evidence>
<name>A0ABC8SSI0_9AQUA</name>
<feature type="signal peptide" evidence="2">
    <location>
        <begin position="1"/>
        <end position="28"/>
    </location>
</feature>
<sequence>MIAAFNKIIWDKDLTLVVCSLYLVYIQAEEIGVGRDDGRPDLGVGRPRGGGLIGNGQGKPKKGRAGQREGKKIRLSSDLDLDDEDDPV</sequence>
<reference evidence="3 4" key="1">
    <citation type="submission" date="2024-02" db="EMBL/GenBank/DDBJ databases">
        <authorList>
            <person name="Vignale AGUSTIN F."/>
            <person name="Sosa J E."/>
            <person name="Modenutti C."/>
        </authorList>
    </citation>
    <scope>NUCLEOTIDE SEQUENCE [LARGE SCALE GENOMIC DNA]</scope>
</reference>
<feature type="region of interest" description="Disordered" evidence="1">
    <location>
        <begin position="34"/>
        <end position="88"/>
    </location>
</feature>
<keyword evidence="2" id="KW-0732">Signal</keyword>